<protein>
    <submittedName>
        <fullName evidence="1">Uncharacterized protein</fullName>
    </submittedName>
</protein>
<evidence type="ECO:0000313" key="2">
    <source>
        <dbReference type="Proteomes" id="UP000800094"/>
    </source>
</evidence>
<evidence type="ECO:0000313" key="1">
    <source>
        <dbReference type="EMBL" id="KAF2255402.1"/>
    </source>
</evidence>
<proteinExistence type="predicted"/>
<dbReference type="EMBL" id="ML987190">
    <property type="protein sequence ID" value="KAF2255402.1"/>
    <property type="molecule type" value="Genomic_DNA"/>
</dbReference>
<name>A0A6A6IZS6_9PLEO</name>
<dbReference type="GeneID" id="54573374"/>
<accession>A0A6A6IZS6</accession>
<dbReference type="RefSeq" id="XP_033690406.1">
    <property type="nucleotide sequence ID" value="XM_033820044.1"/>
</dbReference>
<organism evidence="1 2">
    <name type="scientific">Trematosphaeria pertusa</name>
    <dbReference type="NCBI Taxonomy" id="390896"/>
    <lineage>
        <taxon>Eukaryota</taxon>
        <taxon>Fungi</taxon>
        <taxon>Dikarya</taxon>
        <taxon>Ascomycota</taxon>
        <taxon>Pezizomycotina</taxon>
        <taxon>Dothideomycetes</taxon>
        <taxon>Pleosporomycetidae</taxon>
        <taxon>Pleosporales</taxon>
        <taxon>Massarineae</taxon>
        <taxon>Trematosphaeriaceae</taxon>
        <taxon>Trematosphaeria</taxon>
    </lineage>
</organism>
<keyword evidence="2" id="KW-1185">Reference proteome</keyword>
<sequence>MVAQSMCKPICLALHYFHLFLTLYVSHAFIGMSFSHVAYWGRPLPCPSTCSTHPPFRHLRHCLPIERFFHLPHLPHQLQTLCRLKFQHLSRFSLTICLPPRILGLAPTGPCVSETRTPVPCPHIVFATIPLLNPSSMRFAFARIDATSRVSGHRCRFHVASNFDSGLLRK</sequence>
<dbReference type="AlphaFoldDB" id="A0A6A6IZS6"/>
<gene>
    <name evidence="1" type="ORF">BU26DRAFT_155373</name>
</gene>
<dbReference type="Proteomes" id="UP000800094">
    <property type="component" value="Unassembled WGS sequence"/>
</dbReference>
<reference evidence="1" key="1">
    <citation type="journal article" date="2020" name="Stud. Mycol.">
        <title>101 Dothideomycetes genomes: a test case for predicting lifestyles and emergence of pathogens.</title>
        <authorList>
            <person name="Haridas S."/>
            <person name="Albert R."/>
            <person name="Binder M."/>
            <person name="Bloem J."/>
            <person name="Labutti K."/>
            <person name="Salamov A."/>
            <person name="Andreopoulos B."/>
            <person name="Baker S."/>
            <person name="Barry K."/>
            <person name="Bills G."/>
            <person name="Bluhm B."/>
            <person name="Cannon C."/>
            <person name="Castanera R."/>
            <person name="Culley D."/>
            <person name="Daum C."/>
            <person name="Ezra D."/>
            <person name="Gonzalez J."/>
            <person name="Henrissat B."/>
            <person name="Kuo A."/>
            <person name="Liang C."/>
            <person name="Lipzen A."/>
            <person name="Lutzoni F."/>
            <person name="Magnuson J."/>
            <person name="Mondo S."/>
            <person name="Nolan M."/>
            <person name="Ohm R."/>
            <person name="Pangilinan J."/>
            <person name="Park H.-J."/>
            <person name="Ramirez L."/>
            <person name="Alfaro M."/>
            <person name="Sun H."/>
            <person name="Tritt A."/>
            <person name="Yoshinaga Y."/>
            <person name="Zwiers L.-H."/>
            <person name="Turgeon B."/>
            <person name="Goodwin S."/>
            <person name="Spatafora J."/>
            <person name="Crous P."/>
            <person name="Grigoriev I."/>
        </authorList>
    </citation>
    <scope>NUCLEOTIDE SEQUENCE</scope>
    <source>
        <strain evidence="1">CBS 122368</strain>
    </source>
</reference>